<evidence type="ECO:0000259" key="5">
    <source>
        <dbReference type="SMART" id="SM00903"/>
    </source>
</evidence>
<dbReference type="SUPFAM" id="SSF50475">
    <property type="entry name" value="FMN-binding split barrel"/>
    <property type="match status" value="1"/>
</dbReference>
<feature type="domain" description="Flavin reductase like" evidence="5">
    <location>
        <begin position="8"/>
        <end position="161"/>
    </location>
</feature>
<dbReference type="SMART" id="SM00903">
    <property type="entry name" value="Flavin_Reduct"/>
    <property type="match status" value="1"/>
</dbReference>
<dbReference type="InterPro" id="IPR012349">
    <property type="entry name" value="Split_barrel_FMN-bd"/>
</dbReference>
<comment type="similarity">
    <text evidence="4">Belongs to the flavoredoxin family.</text>
</comment>
<protein>
    <submittedName>
        <fullName evidence="6">Flavin reductase family protein</fullName>
    </submittedName>
</protein>
<dbReference type="Pfam" id="PF01613">
    <property type="entry name" value="Flavin_Reduct"/>
    <property type="match status" value="1"/>
</dbReference>
<dbReference type="Gene3D" id="2.30.110.10">
    <property type="entry name" value="Electron Transport, Fmn-binding Protein, Chain A"/>
    <property type="match status" value="1"/>
</dbReference>
<reference evidence="6 7" key="1">
    <citation type="submission" date="2020-07" db="EMBL/GenBank/DDBJ databases">
        <title>Pusillimonas sp. nov., isolated from poultry manure in Taiwan.</title>
        <authorList>
            <person name="Lin S.-Y."/>
            <person name="Tang Y.-S."/>
            <person name="Young C.-C."/>
        </authorList>
    </citation>
    <scope>NUCLEOTIDE SEQUENCE [LARGE SCALE GENOMIC DNA]</scope>
    <source>
        <strain evidence="6 7">CC-YST705</strain>
    </source>
</reference>
<dbReference type="InterPro" id="IPR002563">
    <property type="entry name" value="Flavin_Rdtase-like_dom"/>
</dbReference>
<comment type="cofactor">
    <cofactor evidence="1">
        <name>FMN</name>
        <dbReference type="ChEBI" id="CHEBI:58210"/>
    </cofactor>
</comment>
<gene>
    <name evidence="6" type="ORF">H0484_01730</name>
</gene>
<evidence type="ECO:0000256" key="2">
    <source>
        <dbReference type="ARBA" id="ARBA00022630"/>
    </source>
</evidence>
<organism evidence="6 7">
    <name type="scientific">Mesopusillimonas faecipullorum</name>
    <dbReference type="NCBI Taxonomy" id="2755040"/>
    <lineage>
        <taxon>Bacteria</taxon>
        <taxon>Pseudomonadati</taxon>
        <taxon>Pseudomonadota</taxon>
        <taxon>Betaproteobacteria</taxon>
        <taxon>Burkholderiales</taxon>
        <taxon>Alcaligenaceae</taxon>
        <taxon>Mesopusillimonas</taxon>
    </lineage>
</organism>
<evidence type="ECO:0000256" key="3">
    <source>
        <dbReference type="ARBA" id="ARBA00022643"/>
    </source>
</evidence>
<name>A0ABS8C8X0_9BURK</name>
<keyword evidence="2" id="KW-0285">Flavoprotein</keyword>
<evidence type="ECO:0000313" key="6">
    <source>
        <dbReference type="EMBL" id="MCB5362476.1"/>
    </source>
</evidence>
<dbReference type="PANTHER" id="PTHR33798:SF5">
    <property type="entry name" value="FLAVIN REDUCTASE LIKE DOMAIN-CONTAINING PROTEIN"/>
    <property type="match status" value="1"/>
</dbReference>
<sequence>MVYRLVSGVVVPRPIAWISTRSEQGVVNVAPFSSFNYVSQSPPMLAVNISIEQDNRLKDTARNIEQTQSFVVNIPSISLVETVHESSAAYPPEAGEAAALGIPLLPGLQVPVPRIAWAKAQMECVLRHRLPLGTGMNVLYIGEVVAFHLAHDIFDGRRVNSLALQPLARLGGPFYATLGELIQCEPPTPRDVHNS</sequence>
<accession>A0ABS8C8X0</accession>
<keyword evidence="3" id="KW-0288">FMN</keyword>
<evidence type="ECO:0000313" key="7">
    <source>
        <dbReference type="Proteomes" id="UP000776983"/>
    </source>
</evidence>
<comment type="caution">
    <text evidence="6">The sequence shown here is derived from an EMBL/GenBank/DDBJ whole genome shotgun (WGS) entry which is preliminary data.</text>
</comment>
<proteinExistence type="inferred from homology"/>
<dbReference type="PANTHER" id="PTHR33798">
    <property type="entry name" value="FLAVOPROTEIN OXYGENASE"/>
    <property type="match status" value="1"/>
</dbReference>
<dbReference type="Proteomes" id="UP000776983">
    <property type="component" value="Unassembled WGS sequence"/>
</dbReference>
<evidence type="ECO:0000256" key="1">
    <source>
        <dbReference type="ARBA" id="ARBA00001917"/>
    </source>
</evidence>
<dbReference type="EMBL" id="JACDXW010000001">
    <property type="protein sequence ID" value="MCB5362476.1"/>
    <property type="molecule type" value="Genomic_DNA"/>
</dbReference>
<keyword evidence="7" id="KW-1185">Reference proteome</keyword>
<evidence type="ECO:0000256" key="4">
    <source>
        <dbReference type="ARBA" id="ARBA00038054"/>
    </source>
</evidence>